<reference evidence="1" key="1">
    <citation type="submission" date="2020-02" db="EMBL/GenBank/DDBJ databases">
        <authorList>
            <person name="Meier V. D."/>
        </authorList>
    </citation>
    <scope>NUCLEOTIDE SEQUENCE</scope>
    <source>
        <strain evidence="1">AVDCRST_MAG79</strain>
    </source>
</reference>
<dbReference type="InterPro" id="IPR036086">
    <property type="entry name" value="ParB/Sulfiredoxin_sf"/>
</dbReference>
<evidence type="ECO:0008006" key="2">
    <source>
        <dbReference type="Google" id="ProtNLM"/>
    </source>
</evidence>
<organism evidence="1">
    <name type="scientific">uncultured Thermoleophilia bacterium</name>
    <dbReference type="NCBI Taxonomy" id="1497501"/>
    <lineage>
        <taxon>Bacteria</taxon>
        <taxon>Bacillati</taxon>
        <taxon>Actinomycetota</taxon>
        <taxon>Thermoleophilia</taxon>
        <taxon>environmental samples</taxon>
    </lineage>
</organism>
<accession>A0A6J4TDE2</accession>
<sequence length="305" mass="35306">MAYDAQGARKDFDRGLRRHARAELRKRLRREPRDALTMLPFDDVIEALGRRSQTDLGIQTIRLDSIVGTVGRHDEFDRALRPATKKLRSRWLGVAASRRSGKDMPPIDVYRVNGLHFIEDGHHRVSVALAMGDTTIEAHVREVRTELGAEPDLRISQLTLKHHERLFHERVPLPAAERAQIKLTDEWRYAQLAGLIEARGYRESHAQGRLIPRRELALSWFHEQYEPVVARLRERGAGGPGTDTDRYLRFAMLRFLLLHTHEWTEDAIERLLMEIRPPSADDDTLVHQILKEMQPPTLTRRRSQS</sequence>
<dbReference type="AlphaFoldDB" id="A0A6J4TDE2"/>
<protein>
    <recommendedName>
        <fullName evidence="2">Transcriptional regulator</fullName>
    </recommendedName>
</protein>
<dbReference type="SUPFAM" id="SSF110849">
    <property type="entry name" value="ParB/Sulfiredoxin"/>
    <property type="match status" value="1"/>
</dbReference>
<proteinExistence type="predicted"/>
<dbReference type="EMBL" id="CADCWC010000021">
    <property type="protein sequence ID" value="CAA9519748.1"/>
    <property type="molecule type" value="Genomic_DNA"/>
</dbReference>
<gene>
    <name evidence="1" type="ORF">AVDCRST_MAG79-124</name>
</gene>
<evidence type="ECO:0000313" key="1">
    <source>
        <dbReference type="EMBL" id="CAA9519748.1"/>
    </source>
</evidence>
<name>A0A6J4TDE2_9ACTN</name>